<keyword evidence="3" id="KW-1185">Reference proteome</keyword>
<evidence type="ECO:0000256" key="1">
    <source>
        <dbReference type="SAM" id="Phobius"/>
    </source>
</evidence>
<evidence type="ECO:0000313" key="2">
    <source>
        <dbReference type="EMBL" id="GFZ77316.1"/>
    </source>
</evidence>
<evidence type="ECO:0000313" key="3">
    <source>
        <dbReference type="Proteomes" id="UP000598120"/>
    </source>
</evidence>
<name>A0A8J2XID7_9FLAO</name>
<organism evidence="2 3">
    <name type="scientific">Aquaticitalea lipolytica</name>
    <dbReference type="NCBI Taxonomy" id="1247562"/>
    <lineage>
        <taxon>Bacteria</taxon>
        <taxon>Pseudomonadati</taxon>
        <taxon>Bacteroidota</taxon>
        <taxon>Flavobacteriia</taxon>
        <taxon>Flavobacteriales</taxon>
        <taxon>Flavobacteriaceae</taxon>
        <taxon>Aquaticitalea</taxon>
    </lineage>
</organism>
<gene>
    <name evidence="2" type="ORF">GCM10011531_03350</name>
</gene>
<feature type="transmembrane region" description="Helical" evidence="1">
    <location>
        <begin position="81"/>
        <end position="99"/>
    </location>
</feature>
<dbReference type="EMBL" id="BMIC01000001">
    <property type="protein sequence ID" value="GFZ77316.1"/>
    <property type="molecule type" value="Genomic_DNA"/>
</dbReference>
<proteinExistence type="predicted"/>
<dbReference type="RefSeq" id="WP_188604603.1">
    <property type="nucleotide sequence ID" value="NZ_BMIC01000001.1"/>
</dbReference>
<sequence length="169" mass="19270">MKNKNLHNITSTGFKTPDNYFKTFDEKIASKLNNSNSLSDIKSTGYSVPSDYFETFNEKVLEQLKPKKDTKVVSLLNWKKVAYISGIAASILLAFNIFYNNPEKIDFEALETASIESYLNDEDLSSYDIASYLNDDDLSKDVFIDNKLSEESLEDYLLQNSTIEDLIID</sequence>
<protein>
    <submittedName>
        <fullName evidence="2">Uncharacterized protein</fullName>
    </submittedName>
</protein>
<keyword evidence="1" id="KW-1133">Transmembrane helix</keyword>
<dbReference type="AlphaFoldDB" id="A0A8J2XID7"/>
<reference evidence="2 3" key="1">
    <citation type="journal article" date="2014" name="Int. J. Syst. Evol. Microbiol.">
        <title>Complete genome sequence of Corynebacterium casei LMG S-19264T (=DSM 44701T), isolated from a smear-ripened cheese.</title>
        <authorList>
            <consortium name="US DOE Joint Genome Institute (JGI-PGF)"/>
            <person name="Walter F."/>
            <person name="Albersmeier A."/>
            <person name="Kalinowski J."/>
            <person name="Ruckert C."/>
        </authorList>
    </citation>
    <scope>NUCLEOTIDE SEQUENCE [LARGE SCALE GENOMIC DNA]</scope>
    <source>
        <strain evidence="2 3">CGMCC 1.15295</strain>
    </source>
</reference>
<accession>A0A8J2XID7</accession>
<keyword evidence="1" id="KW-0812">Transmembrane</keyword>
<dbReference type="Proteomes" id="UP000598120">
    <property type="component" value="Unassembled WGS sequence"/>
</dbReference>
<keyword evidence="1" id="KW-0472">Membrane</keyword>
<comment type="caution">
    <text evidence="2">The sequence shown here is derived from an EMBL/GenBank/DDBJ whole genome shotgun (WGS) entry which is preliminary data.</text>
</comment>